<proteinExistence type="predicted"/>
<evidence type="ECO:0000256" key="1">
    <source>
        <dbReference type="ARBA" id="ARBA00004167"/>
    </source>
</evidence>
<gene>
    <name evidence="8" type="ORF">I6H88_09650</name>
</gene>
<keyword evidence="2 6" id="KW-0812">Transmembrane</keyword>
<dbReference type="GeneID" id="93135135"/>
<dbReference type="AlphaFoldDB" id="A0A7T7V2Z1"/>
<keyword evidence="9" id="KW-1185">Reference proteome</keyword>
<dbReference type="GO" id="GO:0016020">
    <property type="term" value="C:membrane"/>
    <property type="evidence" value="ECO:0007669"/>
    <property type="project" value="UniProtKB-SubCell"/>
</dbReference>
<evidence type="ECO:0000256" key="6">
    <source>
        <dbReference type="SAM" id="Phobius"/>
    </source>
</evidence>
<feature type="transmembrane region" description="Helical" evidence="6">
    <location>
        <begin position="6"/>
        <end position="28"/>
    </location>
</feature>
<dbReference type="Gene3D" id="2.40.30.170">
    <property type="match status" value="1"/>
</dbReference>
<dbReference type="RefSeq" id="WP_034869011.1">
    <property type="nucleotide sequence ID" value="NZ_CBCSDR010000002.1"/>
</dbReference>
<dbReference type="EMBL" id="CP067018">
    <property type="protein sequence ID" value="QQN60814.1"/>
    <property type="molecule type" value="Genomic_DNA"/>
</dbReference>
<protein>
    <submittedName>
        <fullName evidence="8">HlyD family efflux transporter periplasmic adaptor subunit</fullName>
    </submittedName>
</protein>
<comment type="subcellular location">
    <subcellularLocation>
        <location evidence="1">Membrane</location>
        <topology evidence="1">Single-pass membrane protein</topology>
    </subcellularLocation>
</comment>
<evidence type="ECO:0000313" key="8">
    <source>
        <dbReference type="EMBL" id="QQN60814.1"/>
    </source>
</evidence>
<dbReference type="Proteomes" id="UP000595426">
    <property type="component" value="Chromosome"/>
</dbReference>
<feature type="coiled-coil region" evidence="5">
    <location>
        <begin position="113"/>
        <end position="140"/>
    </location>
</feature>
<evidence type="ECO:0000313" key="9">
    <source>
        <dbReference type="Proteomes" id="UP000595426"/>
    </source>
</evidence>
<feature type="domain" description="AprE-like beta-barrel" evidence="7">
    <location>
        <begin position="248"/>
        <end position="335"/>
    </location>
</feature>
<evidence type="ECO:0000256" key="5">
    <source>
        <dbReference type="SAM" id="Coils"/>
    </source>
</evidence>
<evidence type="ECO:0000256" key="2">
    <source>
        <dbReference type="ARBA" id="ARBA00022692"/>
    </source>
</evidence>
<dbReference type="InterPro" id="IPR050739">
    <property type="entry name" value="MFP"/>
</dbReference>
<keyword evidence="5" id="KW-0175">Coiled coil</keyword>
<organism evidence="8 9">
    <name type="scientific">Elizabethkingia bruuniana</name>
    <dbReference type="NCBI Taxonomy" id="1756149"/>
    <lineage>
        <taxon>Bacteria</taxon>
        <taxon>Pseudomonadati</taxon>
        <taxon>Bacteroidota</taxon>
        <taxon>Flavobacteriia</taxon>
        <taxon>Flavobacteriales</taxon>
        <taxon>Weeksellaceae</taxon>
        <taxon>Elizabethkingia</taxon>
    </lineage>
</organism>
<accession>A0A7T7V2Z1</accession>
<evidence type="ECO:0000256" key="3">
    <source>
        <dbReference type="ARBA" id="ARBA00022989"/>
    </source>
</evidence>
<evidence type="ECO:0000256" key="4">
    <source>
        <dbReference type="ARBA" id="ARBA00023136"/>
    </source>
</evidence>
<keyword evidence="3 6" id="KW-1133">Transmembrane helix</keyword>
<dbReference type="InterPro" id="IPR058982">
    <property type="entry name" value="Beta-barrel_AprE"/>
</dbReference>
<dbReference type="KEGG" id="egm:AYC65_19615"/>
<dbReference type="OrthoDB" id="1957187at2"/>
<sequence length="360" mass="40942">MFKNAIYLSIIFFIIVVLSLLPVITIPISSSSRGSLRPIEENTNLGAVVSGRVIKTSLLKNNQLIKQGDTLLIVTAEQLDTQKQLQNTQSTDYTAQLNDLNKLTKGQYSGLQTGQYQRELSAMQEKIAQIQTELSLALKDLDRATILFKQGVVPKAEYDKNYYTHQGLVNQISNVREQQLAQWQAQKRETERQLRSLGSEIQKISQEQKNYVITAPLSGRLVNFSGIQKGNFLVQGQTIGEISPEQSLVAECLVSPKDIGFIRTGQKVKFQIDTYNYNQWGLVDGRVQEIDQNIKINQQTGEASFRVLCKMDKNYLQLKNGYKGQIGKGMTFTARFHLIDRTLWQLLFDRVDDWFNPKLK</sequence>
<dbReference type="PANTHER" id="PTHR30386">
    <property type="entry name" value="MEMBRANE FUSION SUBUNIT OF EMRAB-TOLC MULTIDRUG EFFLUX PUMP"/>
    <property type="match status" value="1"/>
</dbReference>
<keyword evidence="4 6" id="KW-0472">Membrane</keyword>
<feature type="coiled-coil region" evidence="5">
    <location>
        <begin position="173"/>
        <end position="207"/>
    </location>
</feature>
<dbReference type="PANTHER" id="PTHR30386:SF26">
    <property type="entry name" value="TRANSPORT PROTEIN COMB"/>
    <property type="match status" value="1"/>
</dbReference>
<dbReference type="Pfam" id="PF26002">
    <property type="entry name" value="Beta-barrel_AprE"/>
    <property type="match status" value="1"/>
</dbReference>
<reference evidence="8 9" key="1">
    <citation type="submission" date="2020-12" db="EMBL/GenBank/DDBJ databases">
        <title>FDA dAtabase for Regulatory Grade micrObial Sequences (FDA-ARGOS): Supporting development and validation of Infectious Disease Dx tests.</title>
        <authorList>
            <person name="Kerrigan L."/>
            <person name="Long C."/>
            <person name="Tallon L."/>
            <person name="Sadzewicz L."/>
            <person name="Zhao X."/>
            <person name="Boylan J."/>
            <person name="Ott S."/>
            <person name="Bowen H."/>
            <person name="Vavikolanu K."/>
            <person name="Mehta A."/>
            <person name="Aluvathingal J."/>
            <person name="Nadendla S."/>
            <person name="Yan Y."/>
            <person name="Sichtig H."/>
        </authorList>
    </citation>
    <scope>NUCLEOTIDE SEQUENCE [LARGE SCALE GENOMIC DNA]</scope>
    <source>
        <strain evidence="8 9">FDAARGOS_1031</strain>
    </source>
</reference>
<name>A0A7T7V2Z1_9FLAO</name>
<evidence type="ECO:0000259" key="7">
    <source>
        <dbReference type="Pfam" id="PF26002"/>
    </source>
</evidence>